<protein>
    <submittedName>
        <fullName evidence="3">Tetratricopeptide repeat protein</fullName>
    </submittedName>
</protein>
<sequence>MSATSDGRDDATDGCGMDGCEMDGCETGAVRLELSRILESPAFAASPQLRSFLTYIVERKLQGEPERIKGYTIATEALGRDASFDPSADPIVRVEAARLRRMLADYFRGPGVRDPIRVDIPKGGYIPHFTPAGDSDASAAPPAPAAAIRGPHRPRAAYGAAGAFFLMIAAFLVYRSFEMPSSSPPALAVATVHDDGSGIPVAAFKGDLPVVLVAAIEEDPAARLPGGFSGAALRDKLARALYRFDEIGVTDTADAADYRLEGHVSSDQERLFLSFRLVYLASGEIVWSSLFDVASEGETPDLVQERVARNAATAIAQPYGVIFNHAASRAGEDGAQAAGTQEGLACVLRTFSAQRRFSADLNARSRACLAGLAARRRPPAAIHALLPLAYAEDVRSGTDPASRTANLQKALDLARRAVEIAPQSARAHQALESVLVLLGRHEEALAAGRLALELNPNDPDIIATHGGALVMSGDSEKGLALLVRAGRLNPDHPEWYTVMTVFGALGAGKSKLAEAEAESLAGSTALSALLARLLVAHEAGDGARARAAMRALDAEFPDFAVDPDPTLRAVLPSSALRARLVGAVRAAQDDKR</sequence>
<keyword evidence="2" id="KW-0472">Membrane</keyword>
<dbReference type="AlphaFoldDB" id="A0A2T5VEX1"/>
<dbReference type="EMBL" id="QAYG01000001">
    <property type="protein sequence ID" value="PTW62309.1"/>
    <property type="molecule type" value="Genomic_DNA"/>
</dbReference>
<feature type="repeat" description="TPR" evidence="1">
    <location>
        <begin position="425"/>
        <end position="458"/>
    </location>
</feature>
<organism evidence="3 4">
    <name type="scientific">Breoghania corrubedonensis</name>
    <dbReference type="NCBI Taxonomy" id="665038"/>
    <lineage>
        <taxon>Bacteria</taxon>
        <taxon>Pseudomonadati</taxon>
        <taxon>Pseudomonadota</taxon>
        <taxon>Alphaproteobacteria</taxon>
        <taxon>Hyphomicrobiales</taxon>
        <taxon>Stappiaceae</taxon>
        <taxon>Breoghania</taxon>
    </lineage>
</organism>
<name>A0A2T5VEX1_9HYPH</name>
<keyword evidence="2" id="KW-1133">Transmembrane helix</keyword>
<evidence type="ECO:0000256" key="2">
    <source>
        <dbReference type="SAM" id="Phobius"/>
    </source>
</evidence>
<dbReference type="OrthoDB" id="100177at2"/>
<feature type="transmembrane region" description="Helical" evidence="2">
    <location>
        <begin position="156"/>
        <end position="174"/>
    </location>
</feature>
<keyword evidence="1" id="KW-0802">TPR repeat</keyword>
<evidence type="ECO:0000313" key="4">
    <source>
        <dbReference type="Proteomes" id="UP000244081"/>
    </source>
</evidence>
<dbReference type="Pfam" id="PF14559">
    <property type="entry name" value="TPR_19"/>
    <property type="match status" value="1"/>
</dbReference>
<dbReference type="InterPro" id="IPR019734">
    <property type="entry name" value="TPR_rpt"/>
</dbReference>
<dbReference type="PROSITE" id="PS50005">
    <property type="entry name" value="TPR"/>
    <property type="match status" value="1"/>
</dbReference>
<dbReference type="SUPFAM" id="SSF48452">
    <property type="entry name" value="TPR-like"/>
    <property type="match status" value="1"/>
</dbReference>
<reference evidence="3 4" key="1">
    <citation type="submission" date="2018-04" db="EMBL/GenBank/DDBJ databases">
        <title>Genomic Encyclopedia of Archaeal and Bacterial Type Strains, Phase II (KMG-II): from individual species to whole genera.</title>
        <authorList>
            <person name="Goeker M."/>
        </authorList>
    </citation>
    <scope>NUCLEOTIDE SEQUENCE [LARGE SCALE GENOMIC DNA]</scope>
    <source>
        <strain evidence="3 4">DSM 23382</strain>
    </source>
</reference>
<proteinExistence type="predicted"/>
<dbReference type="Proteomes" id="UP000244081">
    <property type="component" value="Unassembled WGS sequence"/>
</dbReference>
<dbReference type="Gene3D" id="1.25.40.10">
    <property type="entry name" value="Tetratricopeptide repeat domain"/>
    <property type="match status" value="1"/>
</dbReference>
<comment type="caution">
    <text evidence="3">The sequence shown here is derived from an EMBL/GenBank/DDBJ whole genome shotgun (WGS) entry which is preliminary data.</text>
</comment>
<accession>A0A2T5VEX1</accession>
<dbReference type="RefSeq" id="WP_107987897.1">
    <property type="nucleotide sequence ID" value="NZ_QAYG01000001.1"/>
</dbReference>
<evidence type="ECO:0000256" key="1">
    <source>
        <dbReference type="PROSITE-ProRule" id="PRU00339"/>
    </source>
</evidence>
<evidence type="ECO:0000313" key="3">
    <source>
        <dbReference type="EMBL" id="PTW62309.1"/>
    </source>
</evidence>
<keyword evidence="2" id="KW-0812">Transmembrane</keyword>
<gene>
    <name evidence="3" type="ORF">C8N35_101349</name>
</gene>
<dbReference type="InterPro" id="IPR011990">
    <property type="entry name" value="TPR-like_helical_dom_sf"/>
</dbReference>
<keyword evidence="4" id="KW-1185">Reference proteome</keyword>